<protein>
    <recommendedName>
        <fullName evidence="3">DUF4139 domain-containing protein</fullName>
    </recommendedName>
</protein>
<dbReference type="EMBL" id="CP053540">
    <property type="protein sequence ID" value="WOB43476.1"/>
    <property type="molecule type" value="Genomic_DNA"/>
</dbReference>
<name>A0AA96Y520_9CYAN</name>
<accession>A0AA96Y520</accession>
<feature type="coiled-coil region" evidence="1">
    <location>
        <begin position="597"/>
        <end position="686"/>
    </location>
</feature>
<reference evidence="2" key="1">
    <citation type="submission" date="2020-05" db="EMBL/GenBank/DDBJ databases">
        <authorList>
            <person name="Zhu T."/>
            <person name="Keshari N."/>
            <person name="Lu X."/>
        </authorList>
    </citation>
    <scope>NUCLEOTIDE SEQUENCE</scope>
    <source>
        <strain evidence="2">NK1-22</strain>
    </source>
</reference>
<dbReference type="KEGG" id="tog:HNI00_10130"/>
<dbReference type="RefSeq" id="WP_316792956.1">
    <property type="nucleotide sequence ID" value="NZ_CP053540.1"/>
</dbReference>
<proteinExistence type="predicted"/>
<organism evidence="2">
    <name type="scientific">Thermoleptolyngbya oregonensis NK1-22</name>
    <dbReference type="NCBI Taxonomy" id="2547457"/>
    <lineage>
        <taxon>Bacteria</taxon>
        <taxon>Bacillati</taxon>
        <taxon>Cyanobacteriota</taxon>
        <taxon>Cyanophyceae</taxon>
        <taxon>Oculatellales</taxon>
        <taxon>Oculatellaceae</taxon>
        <taxon>Thermoleptolyngbya</taxon>
    </lineage>
</organism>
<evidence type="ECO:0000256" key="1">
    <source>
        <dbReference type="SAM" id="Coils"/>
    </source>
</evidence>
<keyword evidence="1" id="KW-0175">Coiled coil</keyword>
<evidence type="ECO:0000313" key="2">
    <source>
        <dbReference type="EMBL" id="WOB43476.1"/>
    </source>
</evidence>
<gene>
    <name evidence="2" type="ORF">HNI00_10130</name>
</gene>
<evidence type="ECO:0008006" key="3">
    <source>
        <dbReference type="Google" id="ProtNLM"/>
    </source>
</evidence>
<sequence length="688" mass="77064">MPNLPVKRMVLYKHGVGFFERLGALGPESSVTLTFKKEEMNDILKSLAAFPQGDGQVVNVCYETPEEKQDALSKAPLVLSDRQAWLDLVRSLRGCQVRLHIAGSETDGAQERIISASGSEFVVSGCMVGLNQIAEKPEQTLVAIMTTGSEADSTPSLRTFLLSQVRGLDILDARSGDDLRYVLDLSQSREEQRSVTIFLDRPNQDLLVSYVAPSPTWRVSYRLVYTPDAPAEGSGVADNSDSGQLFIQGWGIVDNQLDEDLEDVSLTLIAGQPISFIYDLYTPRFVDRPTVEDEARTVAGPVSFEEGRLNPHLHTDVASVSRSLLDGVSNFYDSNLDAKLAASGMGSSRFKSARRDLAQATQVQATGVARGELFQYDVGIPVTIKRGQSAMVPILGATLASRKQHWFNAEKLPGHPVVTIVATNTTGLTLERGPATVLEAENYVGEAVLSFTPAEGEFFVPYAVDLGVQILREDESRLETAAIALGKGDYLVHDQWETRQTVYRIDNRNTYPIILVIEQRILSGYELFETMEPMEQTTEFQRWKLAIAPRQQSEFRVQQRRKISRHEQILNLNYQTLQAYLHNKFIDDSLFQSLRDILDLHRQIAQTQQKIQKFAERRDRLSDEQEGIAKKLQPLKNSGSENDLREKLAAKMSHLEDERDRLQASIVAQEQTQDSLNQQLQQLLQELH</sequence>
<dbReference type="AlphaFoldDB" id="A0AA96Y520"/>